<dbReference type="Proteomes" id="UP000295497">
    <property type="component" value="Chromosome"/>
</dbReference>
<keyword evidence="1" id="KW-0472">Membrane</keyword>
<feature type="transmembrane region" description="Helical" evidence="1">
    <location>
        <begin position="68"/>
        <end position="86"/>
    </location>
</feature>
<dbReference type="Pfam" id="PF03779">
    <property type="entry name" value="SPW"/>
    <property type="match status" value="1"/>
</dbReference>
<dbReference type="AlphaFoldDB" id="A0A4P2QQA4"/>
<dbReference type="InterPro" id="IPR005530">
    <property type="entry name" value="SPW"/>
</dbReference>
<evidence type="ECO:0000256" key="1">
    <source>
        <dbReference type="SAM" id="Phobius"/>
    </source>
</evidence>
<evidence type="ECO:0000313" key="4">
    <source>
        <dbReference type="Proteomes" id="UP000295497"/>
    </source>
</evidence>
<proteinExistence type="predicted"/>
<gene>
    <name evidence="3" type="ORF">SOCE836_044970</name>
</gene>
<feature type="domain" description="SPW repeat-containing integral membrane" evidence="2">
    <location>
        <begin position="9"/>
        <end position="104"/>
    </location>
</feature>
<dbReference type="EMBL" id="CP012672">
    <property type="protein sequence ID" value="AUX32360.1"/>
    <property type="molecule type" value="Genomic_DNA"/>
</dbReference>
<sequence length="134" mass="14313">MKILSPRVHGYIDYAVAAIFLLAPSLFGFGGFPETLCYILGAVHVGMTLLTAFPLGAAKVIPFPVHGALEAAVGVFLVAAPWLFNFDEAAPAARNFFVVSGVAIGLVWLLTDYRSAYATTAASARYRSEHQSFS</sequence>
<dbReference type="RefSeq" id="WP_129575968.1">
    <property type="nucleotide sequence ID" value="NZ_CP012672.1"/>
</dbReference>
<organism evidence="3 4">
    <name type="scientific">Sorangium cellulosum</name>
    <name type="common">Polyangium cellulosum</name>
    <dbReference type="NCBI Taxonomy" id="56"/>
    <lineage>
        <taxon>Bacteria</taxon>
        <taxon>Pseudomonadati</taxon>
        <taxon>Myxococcota</taxon>
        <taxon>Polyangia</taxon>
        <taxon>Polyangiales</taxon>
        <taxon>Polyangiaceae</taxon>
        <taxon>Sorangium</taxon>
    </lineage>
</organism>
<feature type="transmembrane region" description="Helical" evidence="1">
    <location>
        <begin position="12"/>
        <end position="32"/>
    </location>
</feature>
<keyword evidence="1" id="KW-0812">Transmembrane</keyword>
<name>A0A4P2QQA4_SORCE</name>
<feature type="transmembrane region" description="Helical" evidence="1">
    <location>
        <begin position="38"/>
        <end position="56"/>
    </location>
</feature>
<protein>
    <recommendedName>
        <fullName evidence="2">SPW repeat-containing integral membrane domain-containing protein</fullName>
    </recommendedName>
</protein>
<reference evidence="3 4" key="1">
    <citation type="submission" date="2015-09" db="EMBL/GenBank/DDBJ databases">
        <title>Sorangium comparison.</title>
        <authorList>
            <person name="Zaburannyi N."/>
            <person name="Bunk B."/>
            <person name="Overmann J."/>
            <person name="Mueller R."/>
        </authorList>
    </citation>
    <scope>NUCLEOTIDE SEQUENCE [LARGE SCALE GENOMIC DNA]</scope>
    <source>
        <strain evidence="3 4">So ce836</strain>
    </source>
</reference>
<evidence type="ECO:0000259" key="2">
    <source>
        <dbReference type="Pfam" id="PF03779"/>
    </source>
</evidence>
<keyword evidence="1" id="KW-1133">Transmembrane helix</keyword>
<accession>A0A4P2QQA4</accession>
<feature type="transmembrane region" description="Helical" evidence="1">
    <location>
        <begin position="92"/>
        <end position="110"/>
    </location>
</feature>
<evidence type="ECO:0000313" key="3">
    <source>
        <dbReference type="EMBL" id="AUX32360.1"/>
    </source>
</evidence>